<dbReference type="SUPFAM" id="SSF48371">
    <property type="entry name" value="ARM repeat"/>
    <property type="match status" value="1"/>
</dbReference>
<name>A0A931GXZ3_9BACT</name>
<dbReference type="AlphaFoldDB" id="A0A931GXZ3"/>
<evidence type="ECO:0000313" key="2">
    <source>
        <dbReference type="Proteomes" id="UP000628448"/>
    </source>
</evidence>
<reference evidence="1" key="1">
    <citation type="submission" date="2020-11" db="EMBL/GenBank/DDBJ databases">
        <title>Bacterial whole genome sequence for Panacibacter sp. DH6.</title>
        <authorList>
            <person name="Le V."/>
            <person name="Ko S."/>
            <person name="Ahn C.-Y."/>
            <person name="Oh H.-M."/>
        </authorList>
    </citation>
    <scope>NUCLEOTIDE SEQUENCE</scope>
    <source>
        <strain evidence="1">DH6</strain>
    </source>
</reference>
<gene>
    <name evidence="1" type="ORF">I5907_12025</name>
</gene>
<dbReference type="InterPro" id="IPR011989">
    <property type="entry name" value="ARM-like"/>
</dbReference>
<sequence>MNDFVTKFKVQIDSFWDVDEDEKKKVLIDILKYANSNQQKFKSEINQVKFDNQLTPLPIVSEALSMDTENWGQFYVELLDDILETAKQSYKPNDILNYLQEFAYIENDCRPFVQKIVDRLYKELDSENLDVKLASIWTLPNYLDNNSIRNKSSIIDKLRQQLYDKNWKVRVVTFKSLGFENLLPDGYKLSLKDKLTKLIFGEPTII</sequence>
<accession>A0A931GXZ3</accession>
<dbReference type="EMBL" id="JADWYR010000001">
    <property type="protein sequence ID" value="MBG9376964.1"/>
    <property type="molecule type" value="Genomic_DNA"/>
</dbReference>
<dbReference type="Gene3D" id="1.25.10.10">
    <property type="entry name" value="Leucine-rich Repeat Variant"/>
    <property type="match status" value="1"/>
</dbReference>
<dbReference type="Proteomes" id="UP000628448">
    <property type="component" value="Unassembled WGS sequence"/>
</dbReference>
<organism evidence="1 2">
    <name type="scientific">Panacibacter microcysteis</name>
    <dbReference type="NCBI Taxonomy" id="2793269"/>
    <lineage>
        <taxon>Bacteria</taxon>
        <taxon>Pseudomonadati</taxon>
        <taxon>Bacteroidota</taxon>
        <taxon>Chitinophagia</taxon>
        <taxon>Chitinophagales</taxon>
        <taxon>Chitinophagaceae</taxon>
        <taxon>Panacibacter</taxon>
    </lineage>
</organism>
<dbReference type="InterPro" id="IPR016024">
    <property type="entry name" value="ARM-type_fold"/>
</dbReference>
<protein>
    <submittedName>
        <fullName evidence="1">Uncharacterized protein</fullName>
    </submittedName>
</protein>
<proteinExistence type="predicted"/>
<dbReference type="RefSeq" id="WP_196990953.1">
    <property type="nucleotide sequence ID" value="NZ_JADWYR010000001.1"/>
</dbReference>
<keyword evidence="2" id="KW-1185">Reference proteome</keyword>
<evidence type="ECO:0000313" key="1">
    <source>
        <dbReference type="EMBL" id="MBG9376964.1"/>
    </source>
</evidence>
<comment type="caution">
    <text evidence="1">The sequence shown here is derived from an EMBL/GenBank/DDBJ whole genome shotgun (WGS) entry which is preliminary data.</text>
</comment>